<dbReference type="GO" id="GO:0006508">
    <property type="term" value="P:proteolysis"/>
    <property type="evidence" value="ECO:0007669"/>
    <property type="project" value="InterPro"/>
</dbReference>
<feature type="chain" id="PRO_5012455492" evidence="1">
    <location>
        <begin position="22"/>
        <end position="635"/>
    </location>
</feature>
<dbReference type="PANTHER" id="PTHR41775">
    <property type="entry name" value="SECRETED PROTEIN-RELATED"/>
    <property type="match status" value="1"/>
</dbReference>
<dbReference type="EC" id="3.4.21.111" evidence="2"/>
<dbReference type="Proteomes" id="UP000184600">
    <property type="component" value="Unassembled WGS sequence"/>
</dbReference>
<dbReference type="NCBIfam" id="TIGR03296">
    <property type="entry name" value="M6dom_TIGR03296"/>
    <property type="match status" value="1"/>
</dbReference>
<evidence type="ECO:0000313" key="2">
    <source>
        <dbReference type="EMBL" id="SHO55907.1"/>
    </source>
</evidence>
<dbReference type="RefSeq" id="WP_073581375.1">
    <property type="nucleotide sequence ID" value="NZ_AP024897.1"/>
</dbReference>
<evidence type="ECO:0000313" key="3">
    <source>
        <dbReference type="Proteomes" id="UP000184600"/>
    </source>
</evidence>
<gene>
    <name evidence="2" type="primary">pstI</name>
    <name evidence="2" type="ORF">VQ7734_01668</name>
</gene>
<dbReference type="InterPro" id="IPR008757">
    <property type="entry name" value="Peptidase_M6-like_domain"/>
</dbReference>
<keyword evidence="2" id="KW-0378">Hydrolase</keyword>
<dbReference type="PANTHER" id="PTHR41775:SF1">
    <property type="entry name" value="PEPTIDASE M6-LIKE DOMAIN-CONTAINING PROTEIN"/>
    <property type="match status" value="1"/>
</dbReference>
<keyword evidence="1" id="KW-0732">Signal</keyword>
<dbReference type="OrthoDB" id="275270at2"/>
<dbReference type="EMBL" id="FRFG01000019">
    <property type="protein sequence ID" value="SHO55907.1"/>
    <property type="molecule type" value="Genomic_DNA"/>
</dbReference>
<dbReference type="STRING" id="1117707.VQ7734_01668"/>
<reference evidence="3" key="1">
    <citation type="submission" date="2016-12" db="EMBL/GenBank/DDBJ databases">
        <authorList>
            <person name="Rodrigo-Torres L."/>
            <person name="Arahal R.D."/>
            <person name="Lucena T."/>
        </authorList>
    </citation>
    <scope>NUCLEOTIDE SEQUENCE [LARGE SCALE GENOMIC DNA]</scope>
</reference>
<dbReference type="Gene3D" id="2.60.120.380">
    <property type="match status" value="1"/>
</dbReference>
<accession>A0A1M7YTD2</accession>
<keyword evidence="3" id="KW-1185">Reference proteome</keyword>
<dbReference type="AlphaFoldDB" id="A0A1M7YTD2"/>
<feature type="signal peptide" evidence="1">
    <location>
        <begin position="1"/>
        <end position="21"/>
    </location>
</feature>
<protein>
    <submittedName>
        <fullName evidence="2">Aqualysin-1</fullName>
        <ecNumber evidence="2">3.4.21.111</ecNumber>
    </submittedName>
</protein>
<evidence type="ECO:0000256" key="1">
    <source>
        <dbReference type="SAM" id="SignalP"/>
    </source>
</evidence>
<organism evidence="2 3">
    <name type="scientific">Vibrio quintilis</name>
    <dbReference type="NCBI Taxonomy" id="1117707"/>
    <lineage>
        <taxon>Bacteria</taxon>
        <taxon>Pseudomonadati</taxon>
        <taxon>Pseudomonadota</taxon>
        <taxon>Gammaproteobacteria</taxon>
        <taxon>Vibrionales</taxon>
        <taxon>Vibrionaceae</taxon>
        <taxon>Vibrio</taxon>
    </lineage>
</organism>
<sequence length="635" mass="69137">MKNKITLGLFGLTLVSQLAFSAVPYHGKNYQFTQPNGDVITLVLKGNDYFAEQRTKSGRLVVYDNNLKGMAYAKVSSDGSQLISTGELAVQSDNELSMISTMNQQGLTASAKAKIAEKRRQAMMKVQGESPLGNTLIGTASSSTVTGSLKGLTVIIDFPDESGTITKSQVERFLNDLSYHEFGNFQSIRGYFRSVSGGKLDYTNVVTTYYTAKHKKSYYADSSLESSVRSQELIHEALNWLENDQGFDFSSLSTDSQGLIKGLNFFYAGKSDSSWAKGLWPHMGGLSPRFCADGVCSNLYQISDMGSSLAIGTFAHESGHLIAGWPDLYDYDGSSLGSVASFGIMGYGSVSQTSELHPVPPVAPLRALAGWDSVTELNPAVNTNAPQGRLSARSGSNTVYKWTNPANSKEAFYIEAIYRSGQNTEQPDQGLAVWHVDPSGDNSNEWHPYIQMEHADGLRDPENNRNYGDSKDLYHEYGEFTAALPNALTSKGTNSLWWNGSESGLNITDVSSPAETISFTITPGEVTSPTTPTTPTSDTLVYTGTLSDKGENIEPDGNWFEYSGGTMTLTLEGPSNTDFDLKIMKWDNQSSWTQVAASEASGSSEKISYQAEKGYYYFSVKSYSGSGQYKLSVTK</sequence>
<dbReference type="GO" id="GO:0008233">
    <property type="term" value="F:peptidase activity"/>
    <property type="evidence" value="ECO:0007669"/>
    <property type="project" value="InterPro"/>
</dbReference>
<name>A0A1M7YTD2_9VIBR</name>
<proteinExistence type="predicted"/>
<dbReference type="SUPFAM" id="SSF89260">
    <property type="entry name" value="Collagen-binding domain"/>
    <property type="match status" value="1"/>
</dbReference>